<feature type="compositionally biased region" description="Pro residues" evidence="3">
    <location>
        <begin position="372"/>
        <end position="386"/>
    </location>
</feature>
<dbReference type="PANTHER" id="PTHR22881:SF27">
    <property type="entry name" value="BROMODOMAIN CONTAINING 7_9"/>
    <property type="match status" value="1"/>
</dbReference>
<feature type="signal peptide" evidence="4">
    <location>
        <begin position="1"/>
        <end position="15"/>
    </location>
</feature>
<evidence type="ECO:0000256" key="1">
    <source>
        <dbReference type="ARBA" id="ARBA00023117"/>
    </source>
</evidence>
<dbReference type="PANTHER" id="PTHR22881">
    <property type="entry name" value="BROMODOMAIN CONTAINING PROTEIN"/>
    <property type="match status" value="1"/>
</dbReference>
<dbReference type="EMBL" id="JACAZI010000029">
    <property type="protein sequence ID" value="KAF7333485.1"/>
    <property type="molecule type" value="Genomic_DNA"/>
</dbReference>
<feature type="region of interest" description="Disordered" evidence="3">
    <location>
        <begin position="242"/>
        <end position="305"/>
    </location>
</feature>
<sequence length="793" mass="86004">MFLTFLGRIVVVGVAWRLEIAVGTPGFLIPHVLLGARRMDDSVDSYSQSESPPPPSLPRLTLLLPPLKDVKKASKKSKSKSKSKQPFAYSEYPDASTSKAPRPVKLKPLKEVLGRLIVQLKKKDDYAFFLKPVNPAQVPGYSDLIKRPMDLGTMTVKVQRGRYRSLEDFADDFRLVTGNAKIFNPPGSIYHTEADKLEVWGLDQISKASSTVIQYETDWNIEIEKDDFDDEAEDYSMAVDAAAADTEERSRSPSASLPGHPALRRGPRGPYNKASKENPGTTAEKIDAEGRLPGSKDGLGAFPPGSDWARTMLALKLKGKRYKTKKERMRIEKDGPPFLPDGSLDYYEVEDPFTFLSALVPDPLTRPQLAPIYPPAPPQTYPPPIATPRDTPTTPAPPGQSYPLPILVPSSHPPPPTTTTTTKHWTIIRPGAQRRVKDDGSLAVDDPDEHTREAHALDFGSFAVLAGELAAEMRRRGAPLPEGLEDADALLKGTVRNSLEVPPTEGADGGVDVSAGVVPPVFDPKEYWSTKHALEAEGYIRDVVYGGVDGLAYVRSLAEFVGTPPLDVGARAEDEEDDDVDMDATPSLPLRTTLPSWVAQNIVGPLTEGRHALLQRTARELIAPTPSTSAKAEDEDEDEKPISSDDDKLPALVSAALHVRPRAAAALTALLQIHAHKLDMTALIRSPAELEQSEEEWAGKGLGLSATAQGPAEMNVVLDYVAGVICRLQAERDGGPAIMVKKEEAVDGGRGRERGRERGVDTIARLPVDLIDEALRQSVPTLPAAGVGANPQP</sequence>
<evidence type="ECO:0000256" key="4">
    <source>
        <dbReference type="SAM" id="SignalP"/>
    </source>
</evidence>
<reference evidence="6" key="1">
    <citation type="submission" date="2020-05" db="EMBL/GenBank/DDBJ databases">
        <title>Mycena genomes resolve the evolution of fungal bioluminescence.</title>
        <authorList>
            <person name="Tsai I.J."/>
        </authorList>
    </citation>
    <scope>NUCLEOTIDE SEQUENCE</scope>
    <source>
        <strain evidence="6">CCC161011</strain>
    </source>
</reference>
<comment type="caution">
    <text evidence="6">The sequence shown here is derived from an EMBL/GenBank/DDBJ whole genome shotgun (WGS) entry which is preliminary data.</text>
</comment>
<organism evidence="6 7">
    <name type="scientific">Mycena venus</name>
    <dbReference type="NCBI Taxonomy" id="2733690"/>
    <lineage>
        <taxon>Eukaryota</taxon>
        <taxon>Fungi</taxon>
        <taxon>Dikarya</taxon>
        <taxon>Basidiomycota</taxon>
        <taxon>Agaricomycotina</taxon>
        <taxon>Agaricomycetes</taxon>
        <taxon>Agaricomycetidae</taxon>
        <taxon>Agaricales</taxon>
        <taxon>Marasmiineae</taxon>
        <taxon>Mycenaceae</taxon>
        <taxon>Mycena</taxon>
    </lineage>
</organism>
<evidence type="ECO:0000313" key="6">
    <source>
        <dbReference type="EMBL" id="KAF7333485.1"/>
    </source>
</evidence>
<dbReference type="SMART" id="SM00297">
    <property type="entry name" value="BROMO"/>
    <property type="match status" value="1"/>
</dbReference>
<gene>
    <name evidence="6" type="ORF">MVEN_02364700</name>
</gene>
<dbReference type="Gene3D" id="1.20.920.10">
    <property type="entry name" value="Bromodomain-like"/>
    <property type="match status" value="1"/>
</dbReference>
<dbReference type="SUPFAM" id="SSF47370">
    <property type="entry name" value="Bromodomain"/>
    <property type="match status" value="1"/>
</dbReference>
<dbReference type="GO" id="GO:0006357">
    <property type="term" value="P:regulation of transcription by RNA polymerase II"/>
    <property type="evidence" value="ECO:0007669"/>
    <property type="project" value="TreeGrafter"/>
</dbReference>
<feature type="region of interest" description="Disordered" evidence="3">
    <location>
        <begin position="369"/>
        <end position="401"/>
    </location>
</feature>
<feature type="region of interest" description="Disordered" evidence="3">
    <location>
        <begin position="621"/>
        <end position="646"/>
    </location>
</feature>
<evidence type="ECO:0000259" key="5">
    <source>
        <dbReference type="PROSITE" id="PS50014"/>
    </source>
</evidence>
<protein>
    <submittedName>
        <fullName evidence="6">Bromodomain-containing 7</fullName>
    </submittedName>
</protein>
<feature type="domain" description="Bromo" evidence="5">
    <location>
        <begin position="121"/>
        <end position="191"/>
    </location>
</feature>
<dbReference type="InterPro" id="IPR001487">
    <property type="entry name" value="Bromodomain"/>
</dbReference>
<feature type="compositionally biased region" description="Basic residues" evidence="3">
    <location>
        <begin position="73"/>
        <end position="83"/>
    </location>
</feature>
<dbReference type="Pfam" id="PF00439">
    <property type="entry name" value="Bromodomain"/>
    <property type="match status" value="1"/>
</dbReference>
<accession>A0A8H6X3I9</accession>
<dbReference type="Proteomes" id="UP000620124">
    <property type="component" value="Unassembled WGS sequence"/>
</dbReference>
<dbReference type="AlphaFoldDB" id="A0A8H6X3I9"/>
<feature type="chain" id="PRO_5034103739" evidence="4">
    <location>
        <begin position="16"/>
        <end position="793"/>
    </location>
</feature>
<dbReference type="OrthoDB" id="21449at2759"/>
<keyword evidence="1 2" id="KW-0103">Bromodomain</keyword>
<feature type="region of interest" description="Disordered" evidence="3">
    <location>
        <begin position="72"/>
        <end position="101"/>
    </location>
</feature>
<dbReference type="InterPro" id="IPR036427">
    <property type="entry name" value="Bromodomain-like_sf"/>
</dbReference>
<dbReference type="PROSITE" id="PS50014">
    <property type="entry name" value="BROMODOMAIN_2"/>
    <property type="match status" value="1"/>
</dbReference>
<dbReference type="GO" id="GO:0006325">
    <property type="term" value="P:chromatin organization"/>
    <property type="evidence" value="ECO:0007669"/>
    <property type="project" value="UniProtKB-ARBA"/>
</dbReference>
<dbReference type="InterPro" id="IPR051831">
    <property type="entry name" value="Bromodomain_contain_prot"/>
</dbReference>
<evidence type="ECO:0000313" key="7">
    <source>
        <dbReference type="Proteomes" id="UP000620124"/>
    </source>
</evidence>
<proteinExistence type="predicted"/>
<dbReference type="PRINTS" id="PR00503">
    <property type="entry name" value="BROMODOMAIN"/>
</dbReference>
<keyword evidence="7" id="KW-1185">Reference proteome</keyword>
<evidence type="ECO:0000256" key="2">
    <source>
        <dbReference type="PROSITE-ProRule" id="PRU00035"/>
    </source>
</evidence>
<evidence type="ECO:0000256" key="3">
    <source>
        <dbReference type="SAM" id="MobiDB-lite"/>
    </source>
</evidence>
<dbReference type="GO" id="GO:0005634">
    <property type="term" value="C:nucleus"/>
    <property type="evidence" value="ECO:0007669"/>
    <property type="project" value="TreeGrafter"/>
</dbReference>
<keyword evidence="4" id="KW-0732">Signal</keyword>
<name>A0A8H6X3I9_9AGAR</name>